<dbReference type="HOGENOM" id="CLU_811836_0_0_1"/>
<organism evidence="1 2">
    <name type="scientific">Verruconis gallopava</name>
    <dbReference type="NCBI Taxonomy" id="253628"/>
    <lineage>
        <taxon>Eukaryota</taxon>
        <taxon>Fungi</taxon>
        <taxon>Dikarya</taxon>
        <taxon>Ascomycota</taxon>
        <taxon>Pezizomycotina</taxon>
        <taxon>Dothideomycetes</taxon>
        <taxon>Pleosporomycetidae</taxon>
        <taxon>Venturiales</taxon>
        <taxon>Sympoventuriaceae</taxon>
        <taxon>Verruconis</taxon>
    </lineage>
</organism>
<protein>
    <recommendedName>
        <fullName evidence="3">F-box domain-containing protein</fullName>
    </recommendedName>
</protein>
<evidence type="ECO:0008006" key="3">
    <source>
        <dbReference type="Google" id="ProtNLM"/>
    </source>
</evidence>
<proteinExistence type="predicted"/>
<accession>A0A0D2AJ27</accession>
<gene>
    <name evidence="1" type="ORF">PV09_02954</name>
</gene>
<dbReference type="EMBL" id="KN847535">
    <property type="protein sequence ID" value="KIW06520.1"/>
    <property type="molecule type" value="Genomic_DNA"/>
</dbReference>
<sequence>MCGSRTTMLRYTCISTERLWTLPSAYKTCCAQSFTKADSVLPTCTLRTVKKSSTLRHTYSIMQGQNTQFYPACHLLGLPGELRGQILDYVFQGEDDYPNSRLKLPLVCRTFYLEACQLAWKHGTHTVSAPASTLQTDVERLSVTRRKTVTAIAYPSLCHWANLSSILYSAGVLPITETVIIDRIPDWEKPTLLREDTCSFEDIWASRKEIPHIPMPWEPRPPPDPRAVFNKALAKAVWSNPKLKRVRFVSSLLSDTELEGQASLLIYNLDEHLSRLADEEHLLRGQPRGLGRPRLIICGSVDNDVHSYINPKIEDQDGEARRFDELLIWREGRCMLVERNSS</sequence>
<evidence type="ECO:0000313" key="2">
    <source>
        <dbReference type="Proteomes" id="UP000053259"/>
    </source>
</evidence>
<dbReference type="InParanoid" id="A0A0D2AJ27"/>
<dbReference type="AlphaFoldDB" id="A0A0D2AJ27"/>
<name>A0A0D2AJ27_9PEZI</name>
<dbReference type="RefSeq" id="XP_016216389.1">
    <property type="nucleotide sequence ID" value="XM_016356083.1"/>
</dbReference>
<dbReference type="VEuPathDB" id="FungiDB:PV09_02954"/>
<keyword evidence="2" id="KW-1185">Reference proteome</keyword>
<dbReference type="GeneID" id="27310927"/>
<reference evidence="1 2" key="1">
    <citation type="submission" date="2015-01" db="EMBL/GenBank/DDBJ databases">
        <title>The Genome Sequence of Ochroconis gallopava CBS43764.</title>
        <authorList>
            <consortium name="The Broad Institute Genomics Platform"/>
            <person name="Cuomo C."/>
            <person name="de Hoog S."/>
            <person name="Gorbushina A."/>
            <person name="Stielow B."/>
            <person name="Teixiera M."/>
            <person name="Abouelleil A."/>
            <person name="Chapman S.B."/>
            <person name="Priest M."/>
            <person name="Young S.K."/>
            <person name="Wortman J."/>
            <person name="Nusbaum C."/>
            <person name="Birren B."/>
        </authorList>
    </citation>
    <scope>NUCLEOTIDE SEQUENCE [LARGE SCALE GENOMIC DNA]</scope>
    <source>
        <strain evidence="1 2">CBS 43764</strain>
    </source>
</reference>
<dbReference type="Proteomes" id="UP000053259">
    <property type="component" value="Unassembled WGS sequence"/>
</dbReference>
<evidence type="ECO:0000313" key="1">
    <source>
        <dbReference type="EMBL" id="KIW06520.1"/>
    </source>
</evidence>